<proteinExistence type="predicted"/>
<dbReference type="PANTHER" id="PTHR10773">
    <property type="entry name" value="DNA-DIRECTED RNA POLYMERASES I, II, AND III SUBUNIT RPABC2"/>
    <property type="match status" value="1"/>
</dbReference>
<accession>A0AAW2I867</accession>
<dbReference type="EMBL" id="JARGDH010000002">
    <property type="protein sequence ID" value="KAL0277645.1"/>
    <property type="molecule type" value="Genomic_DNA"/>
</dbReference>
<name>A0AAW2I867_9NEOP</name>
<reference evidence="1" key="1">
    <citation type="journal article" date="2024" name="Gigascience">
        <title>Chromosome-level genome of the poultry shaft louse Menopon gallinae provides insight into the host-switching and adaptive evolution of parasitic lice.</title>
        <authorList>
            <person name="Xu Y."/>
            <person name="Ma L."/>
            <person name="Liu S."/>
            <person name="Liang Y."/>
            <person name="Liu Q."/>
            <person name="He Z."/>
            <person name="Tian L."/>
            <person name="Duan Y."/>
            <person name="Cai W."/>
            <person name="Li H."/>
            <person name="Song F."/>
        </authorList>
    </citation>
    <scope>NUCLEOTIDE SEQUENCE</scope>
    <source>
        <strain evidence="1">Cailab_2023a</strain>
    </source>
</reference>
<dbReference type="AlphaFoldDB" id="A0AAW2I867"/>
<protein>
    <submittedName>
        <fullName evidence="1">Uncharacterized protein</fullName>
    </submittedName>
</protein>
<dbReference type="PANTHER" id="PTHR10773:SF19">
    <property type="match status" value="1"/>
</dbReference>
<organism evidence="1">
    <name type="scientific">Menopon gallinae</name>
    <name type="common">poultry shaft louse</name>
    <dbReference type="NCBI Taxonomy" id="328185"/>
    <lineage>
        <taxon>Eukaryota</taxon>
        <taxon>Metazoa</taxon>
        <taxon>Ecdysozoa</taxon>
        <taxon>Arthropoda</taxon>
        <taxon>Hexapoda</taxon>
        <taxon>Insecta</taxon>
        <taxon>Pterygota</taxon>
        <taxon>Neoptera</taxon>
        <taxon>Paraneoptera</taxon>
        <taxon>Psocodea</taxon>
        <taxon>Troctomorpha</taxon>
        <taxon>Phthiraptera</taxon>
        <taxon>Amblycera</taxon>
        <taxon>Menoponidae</taxon>
        <taxon>Menopon</taxon>
    </lineage>
</organism>
<dbReference type="EMBL" id="JARGDH010000002">
    <property type="protein sequence ID" value="KAL0277647.1"/>
    <property type="molecule type" value="Genomic_DNA"/>
</dbReference>
<comment type="caution">
    <text evidence="1">The sequence shown here is derived from an EMBL/GenBank/DDBJ whole genome shotgun (WGS) entry which is preliminary data.</text>
</comment>
<evidence type="ECO:0000313" key="1">
    <source>
        <dbReference type="EMBL" id="KAL0277645.1"/>
    </source>
</evidence>
<evidence type="ECO:0000313" key="2">
    <source>
        <dbReference type="EMBL" id="KAL0277647.1"/>
    </source>
</evidence>
<gene>
    <name evidence="1" type="ORF">PYX00_004867</name>
    <name evidence="2" type="ORF">PYX00_004869</name>
</gene>
<sequence>MDSIAHTLLNPGQEKLGYISINGADSMILGTGQDTVKKLTSVINECSYTEPNEDDEGRTKLRKRNPENWKQNVRKRNKNQGLEYIKANGELCERKKLGPPCTCKEKCYIKIGSEACEKIFQNFWKLGDHSLQNAYIAGCVRIFLPKFSAKNGGLPGRRFFSRVFYVTVNGVDTEVCKQAFLNMHAISNGRLDRLLKKKQEIGNTGIDERGRHSNKVNKIPQEKIALVREHINGFRKRAGFTGKRKPKKVELLPGLLNIRTMYRNYREEMLLRGLEPVCEYRYRKIFHSDFHLDFGKTVVPNAATADANQTLQQQPQQSLTQGNDKLMSKMCDRNEKEVETHQMMGEVYFHQY</sequence>